<reference evidence="4" key="2">
    <citation type="journal article" date="2017" name="Nat. Plants">
        <title>The Aegilops tauschii genome reveals multiple impacts of transposons.</title>
        <authorList>
            <person name="Zhao G."/>
            <person name="Zou C."/>
            <person name="Li K."/>
            <person name="Wang K."/>
            <person name="Li T."/>
            <person name="Gao L."/>
            <person name="Zhang X."/>
            <person name="Wang H."/>
            <person name="Yang Z."/>
            <person name="Liu X."/>
            <person name="Jiang W."/>
            <person name="Mao L."/>
            <person name="Kong X."/>
            <person name="Jiao Y."/>
            <person name="Jia J."/>
        </authorList>
    </citation>
    <scope>NUCLEOTIDE SEQUENCE [LARGE SCALE GENOMIC DNA]</scope>
    <source>
        <strain evidence="4">cv. AL8/78</strain>
    </source>
</reference>
<feature type="signal peptide" evidence="2">
    <location>
        <begin position="1"/>
        <end position="19"/>
    </location>
</feature>
<dbReference type="AlphaFoldDB" id="A0A453HVX3"/>
<sequence>RSRTMKEMMTLLPCSLAFSSPSCWISAAMLYNGMDLQHFASPATKGGSGLNCHGRGSIHPAISPGPCPSVYHRSRLPNHPTA</sequence>
<evidence type="ECO:0000313" key="4">
    <source>
        <dbReference type="Proteomes" id="UP000015105"/>
    </source>
</evidence>
<reference evidence="3" key="5">
    <citation type="journal article" date="2021" name="G3 (Bethesda)">
        <title>Aegilops tauschii genome assembly Aet v5.0 features greater sequence contiguity and improved annotation.</title>
        <authorList>
            <person name="Wang L."/>
            <person name="Zhu T."/>
            <person name="Rodriguez J.C."/>
            <person name="Deal K.R."/>
            <person name="Dubcovsky J."/>
            <person name="McGuire P.E."/>
            <person name="Lux T."/>
            <person name="Spannagl M."/>
            <person name="Mayer K.F.X."/>
            <person name="Baldrich P."/>
            <person name="Meyers B.C."/>
            <person name="Huo N."/>
            <person name="Gu Y.Q."/>
            <person name="Zhou H."/>
            <person name="Devos K.M."/>
            <person name="Bennetzen J.L."/>
            <person name="Unver T."/>
            <person name="Budak H."/>
            <person name="Gulick P.J."/>
            <person name="Galiba G."/>
            <person name="Kalapos B."/>
            <person name="Nelson D.R."/>
            <person name="Li P."/>
            <person name="You F.M."/>
            <person name="Luo M.C."/>
            <person name="Dvorak J."/>
        </authorList>
    </citation>
    <scope>NUCLEOTIDE SEQUENCE [LARGE SCALE GENOMIC DNA]</scope>
    <source>
        <strain evidence="3">cv. AL8/78</strain>
    </source>
</reference>
<proteinExistence type="predicted"/>
<reference evidence="3" key="3">
    <citation type="journal article" date="2017" name="Nature">
        <title>Genome sequence of the progenitor of the wheat D genome Aegilops tauschii.</title>
        <authorList>
            <person name="Luo M.C."/>
            <person name="Gu Y.Q."/>
            <person name="Puiu D."/>
            <person name="Wang H."/>
            <person name="Twardziok S.O."/>
            <person name="Deal K.R."/>
            <person name="Huo N."/>
            <person name="Zhu T."/>
            <person name="Wang L."/>
            <person name="Wang Y."/>
            <person name="McGuire P.E."/>
            <person name="Liu S."/>
            <person name="Long H."/>
            <person name="Ramasamy R.K."/>
            <person name="Rodriguez J.C."/>
            <person name="Van S.L."/>
            <person name="Yuan L."/>
            <person name="Wang Z."/>
            <person name="Xia Z."/>
            <person name="Xiao L."/>
            <person name="Anderson O.D."/>
            <person name="Ouyang S."/>
            <person name="Liang Y."/>
            <person name="Zimin A.V."/>
            <person name="Pertea G."/>
            <person name="Qi P."/>
            <person name="Bennetzen J.L."/>
            <person name="Dai X."/>
            <person name="Dawson M.W."/>
            <person name="Muller H.G."/>
            <person name="Kugler K."/>
            <person name="Rivarola-Duarte L."/>
            <person name="Spannagl M."/>
            <person name="Mayer K.F.X."/>
            <person name="Lu F.H."/>
            <person name="Bevan M.W."/>
            <person name="Leroy P."/>
            <person name="Li P."/>
            <person name="You F.M."/>
            <person name="Sun Q."/>
            <person name="Liu Z."/>
            <person name="Lyons E."/>
            <person name="Wicker T."/>
            <person name="Salzberg S.L."/>
            <person name="Devos K.M."/>
            <person name="Dvorak J."/>
        </authorList>
    </citation>
    <scope>NUCLEOTIDE SEQUENCE [LARGE SCALE GENOMIC DNA]</scope>
    <source>
        <strain evidence="3">cv. AL8/78</strain>
    </source>
</reference>
<feature type="chain" id="PRO_5019230161" evidence="2">
    <location>
        <begin position="20"/>
        <end position="82"/>
    </location>
</feature>
<name>A0A453HVX3_AEGTS</name>
<accession>A0A453HVX3</accession>
<dbReference type="Gramene" id="AET4Gv20318000.1">
    <property type="protein sequence ID" value="AET4Gv20318000.1"/>
    <property type="gene ID" value="AET4Gv20318000"/>
</dbReference>
<feature type="region of interest" description="Disordered" evidence="1">
    <location>
        <begin position="61"/>
        <end position="82"/>
    </location>
</feature>
<dbReference type="EnsemblPlants" id="AET4Gv20318000.1">
    <property type="protein sequence ID" value="AET4Gv20318000.1"/>
    <property type="gene ID" value="AET4Gv20318000"/>
</dbReference>
<keyword evidence="4" id="KW-1185">Reference proteome</keyword>
<evidence type="ECO:0000256" key="2">
    <source>
        <dbReference type="SAM" id="SignalP"/>
    </source>
</evidence>
<evidence type="ECO:0000256" key="1">
    <source>
        <dbReference type="SAM" id="MobiDB-lite"/>
    </source>
</evidence>
<organism evidence="3 4">
    <name type="scientific">Aegilops tauschii subsp. strangulata</name>
    <name type="common">Goatgrass</name>
    <dbReference type="NCBI Taxonomy" id="200361"/>
    <lineage>
        <taxon>Eukaryota</taxon>
        <taxon>Viridiplantae</taxon>
        <taxon>Streptophyta</taxon>
        <taxon>Embryophyta</taxon>
        <taxon>Tracheophyta</taxon>
        <taxon>Spermatophyta</taxon>
        <taxon>Magnoliopsida</taxon>
        <taxon>Liliopsida</taxon>
        <taxon>Poales</taxon>
        <taxon>Poaceae</taxon>
        <taxon>BOP clade</taxon>
        <taxon>Pooideae</taxon>
        <taxon>Triticodae</taxon>
        <taxon>Triticeae</taxon>
        <taxon>Triticinae</taxon>
        <taxon>Aegilops</taxon>
    </lineage>
</organism>
<reference evidence="4" key="1">
    <citation type="journal article" date="2014" name="Science">
        <title>Ancient hybridizations among the ancestral genomes of bread wheat.</title>
        <authorList>
            <consortium name="International Wheat Genome Sequencing Consortium,"/>
            <person name="Marcussen T."/>
            <person name="Sandve S.R."/>
            <person name="Heier L."/>
            <person name="Spannagl M."/>
            <person name="Pfeifer M."/>
            <person name="Jakobsen K.S."/>
            <person name="Wulff B.B."/>
            <person name="Steuernagel B."/>
            <person name="Mayer K.F."/>
            <person name="Olsen O.A."/>
        </authorList>
    </citation>
    <scope>NUCLEOTIDE SEQUENCE [LARGE SCALE GENOMIC DNA]</scope>
    <source>
        <strain evidence="4">cv. AL8/78</strain>
    </source>
</reference>
<evidence type="ECO:0000313" key="3">
    <source>
        <dbReference type="EnsemblPlants" id="AET4Gv20318000.1"/>
    </source>
</evidence>
<protein>
    <submittedName>
        <fullName evidence="3">Uncharacterized protein</fullName>
    </submittedName>
</protein>
<keyword evidence="2" id="KW-0732">Signal</keyword>
<dbReference type="Proteomes" id="UP000015105">
    <property type="component" value="Chromosome 4D"/>
</dbReference>
<reference evidence="3" key="4">
    <citation type="submission" date="2019-03" db="UniProtKB">
        <authorList>
            <consortium name="EnsemblPlants"/>
        </authorList>
    </citation>
    <scope>IDENTIFICATION</scope>
</reference>